<evidence type="ECO:0000256" key="4">
    <source>
        <dbReference type="ARBA" id="ARBA00022692"/>
    </source>
</evidence>
<comment type="similarity">
    <text evidence="2 9">Belongs to the sulfotransferase 2 family.</text>
</comment>
<evidence type="ECO:0000256" key="9">
    <source>
        <dbReference type="RuleBase" id="RU364020"/>
    </source>
</evidence>
<keyword evidence="4 9" id="KW-0812">Transmembrane</keyword>
<organism evidence="10 11">
    <name type="scientific">Saccoglossus kowalevskii</name>
    <name type="common">Acorn worm</name>
    <dbReference type="NCBI Taxonomy" id="10224"/>
    <lineage>
        <taxon>Eukaryota</taxon>
        <taxon>Metazoa</taxon>
        <taxon>Hemichordata</taxon>
        <taxon>Enteropneusta</taxon>
        <taxon>Harrimaniidae</taxon>
        <taxon>Saccoglossus</taxon>
    </lineage>
</organism>
<dbReference type="PANTHER" id="PTHR12137:SF33">
    <property type="entry name" value="CARBOHYDRATE SULFOTRANSFERASE 14"/>
    <property type="match status" value="1"/>
</dbReference>
<dbReference type="GeneID" id="100369274"/>
<dbReference type="Proteomes" id="UP000694865">
    <property type="component" value="Unplaced"/>
</dbReference>
<evidence type="ECO:0000256" key="3">
    <source>
        <dbReference type="ARBA" id="ARBA00022679"/>
    </source>
</evidence>
<evidence type="ECO:0000313" key="10">
    <source>
        <dbReference type="Proteomes" id="UP000694865"/>
    </source>
</evidence>
<keyword evidence="3 9" id="KW-0808">Transferase</keyword>
<dbReference type="RefSeq" id="XP_002734759.1">
    <property type="nucleotide sequence ID" value="XM_002734713.2"/>
</dbReference>
<keyword evidence="8 9" id="KW-0325">Glycoprotein</keyword>
<dbReference type="PANTHER" id="PTHR12137">
    <property type="entry name" value="CARBOHYDRATE SULFOTRANSFERASE"/>
    <property type="match status" value="1"/>
</dbReference>
<accession>A0ABM0GPZ1</accession>
<evidence type="ECO:0000256" key="8">
    <source>
        <dbReference type="ARBA" id="ARBA00023180"/>
    </source>
</evidence>
<evidence type="ECO:0000256" key="1">
    <source>
        <dbReference type="ARBA" id="ARBA00004323"/>
    </source>
</evidence>
<keyword evidence="10" id="KW-1185">Reference proteome</keyword>
<proteinExistence type="inferred from homology"/>
<dbReference type="Pfam" id="PF03567">
    <property type="entry name" value="Sulfotransfer_2"/>
    <property type="match status" value="1"/>
</dbReference>
<sequence>MLGTWTLRHLRRKICLNVVLVTVSLFFIIVLFSSPDVKSQSDSAQVERMVEQVRVTSAVQPDINLPWETRSRHLEASCKNTKLYKSNISSLTRDEKYTLYKQIIVNDKYKFLYCFVPKVACSNWKRVIKVLDGYIENIHKPIKMDHRKGLTLLSDLPEAEADYKLKHYYKFMFSRQPLTRMLSAYRNKFTENIPEFREKIGHAILLKYRHIVDVNDIANMTVTFSEFVQYVIDSSVSKMDIHWKPMHDLCQPCSVRYDFIGTLENIESDTEHVLNAVGADNEVEFPKRQKWYKPTTPDILQREFATIPAQHIENLVKKYETDFDLFSYHVPDWL</sequence>
<protein>
    <recommendedName>
        <fullName evidence="9">Carbohydrate sulfotransferase</fullName>
        <ecNumber evidence="9">2.8.2.-</ecNumber>
    </recommendedName>
</protein>
<keyword evidence="9" id="KW-0119">Carbohydrate metabolism</keyword>
<name>A0ABM0GPZ1_SACKO</name>
<gene>
    <name evidence="11" type="primary">LOC100369274</name>
</gene>
<evidence type="ECO:0000256" key="6">
    <source>
        <dbReference type="ARBA" id="ARBA00023034"/>
    </source>
</evidence>
<evidence type="ECO:0000313" key="11">
    <source>
        <dbReference type="RefSeq" id="XP_002734759.1"/>
    </source>
</evidence>
<keyword evidence="9" id="KW-0735">Signal-anchor</keyword>
<keyword evidence="7 9" id="KW-0472">Membrane</keyword>
<dbReference type="EC" id="2.8.2.-" evidence="9"/>
<dbReference type="InterPro" id="IPR005331">
    <property type="entry name" value="Sulfotransferase"/>
</dbReference>
<keyword evidence="6 9" id="KW-0333">Golgi apparatus</keyword>
<keyword evidence="5 9" id="KW-1133">Transmembrane helix</keyword>
<evidence type="ECO:0000256" key="5">
    <source>
        <dbReference type="ARBA" id="ARBA00022989"/>
    </source>
</evidence>
<evidence type="ECO:0000256" key="7">
    <source>
        <dbReference type="ARBA" id="ARBA00023136"/>
    </source>
</evidence>
<evidence type="ECO:0000256" key="2">
    <source>
        <dbReference type="ARBA" id="ARBA00006339"/>
    </source>
</evidence>
<feature type="transmembrane region" description="Helical" evidence="9">
    <location>
        <begin position="14"/>
        <end position="33"/>
    </location>
</feature>
<reference evidence="11" key="1">
    <citation type="submission" date="2025-08" db="UniProtKB">
        <authorList>
            <consortium name="RefSeq"/>
        </authorList>
    </citation>
    <scope>IDENTIFICATION</scope>
    <source>
        <tissue evidence="11">Testes</tissue>
    </source>
</reference>
<comment type="subcellular location">
    <subcellularLocation>
        <location evidence="1 9">Golgi apparatus membrane</location>
        <topology evidence="1 9">Single-pass type II membrane protein</topology>
    </subcellularLocation>
</comment>
<dbReference type="InterPro" id="IPR018011">
    <property type="entry name" value="Carb_sulfotrans_8-10"/>
</dbReference>